<protein>
    <submittedName>
        <fullName evidence="5">Ankyrin repeat-containing protein</fullName>
    </submittedName>
</protein>
<feature type="region of interest" description="Disordered" evidence="3">
    <location>
        <begin position="1"/>
        <end position="44"/>
    </location>
</feature>
<dbReference type="PROSITE" id="PS50084">
    <property type="entry name" value="KH_TYPE_1"/>
    <property type="match status" value="2"/>
</dbReference>
<dbReference type="CDD" id="cd02394">
    <property type="entry name" value="KH-I_Vigilin_rpt6"/>
    <property type="match status" value="1"/>
</dbReference>
<feature type="compositionally biased region" description="Low complexity" evidence="3">
    <location>
        <begin position="17"/>
        <end position="34"/>
    </location>
</feature>
<keyword evidence="2" id="KW-0694">RNA-binding</keyword>
<dbReference type="InterPro" id="IPR036770">
    <property type="entry name" value="Ankyrin_rpt-contain_sf"/>
</dbReference>
<feature type="region of interest" description="Disordered" evidence="3">
    <location>
        <begin position="314"/>
        <end position="423"/>
    </location>
</feature>
<name>F4PSF6_CACFS</name>
<dbReference type="OrthoDB" id="19174at2759"/>
<keyword evidence="1" id="KW-0677">Repeat</keyword>
<evidence type="ECO:0000256" key="2">
    <source>
        <dbReference type="PROSITE-ProRule" id="PRU00117"/>
    </source>
</evidence>
<evidence type="ECO:0000256" key="1">
    <source>
        <dbReference type="ARBA" id="ARBA00022737"/>
    </source>
</evidence>
<evidence type="ECO:0000313" key="6">
    <source>
        <dbReference type="Proteomes" id="UP000007797"/>
    </source>
</evidence>
<dbReference type="KEGG" id="dfa:DFA_01372"/>
<dbReference type="GO" id="GO:0003723">
    <property type="term" value="F:RNA binding"/>
    <property type="evidence" value="ECO:0007669"/>
    <property type="project" value="UniProtKB-UniRule"/>
</dbReference>
<dbReference type="InterPro" id="IPR004088">
    <property type="entry name" value="KH_dom_type_1"/>
</dbReference>
<dbReference type="SUPFAM" id="SSF54791">
    <property type="entry name" value="Eukaryotic type KH-domain (KH-domain type I)"/>
    <property type="match status" value="2"/>
</dbReference>
<evidence type="ECO:0000259" key="4">
    <source>
        <dbReference type="SMART" id="SM00322"/>
    </source>
</evidence>
<feature type="compositionally biased region" description="Basic and acidic residues" evidence="3">
    <location>
        <begin position="315"/>
        <end position="338"/>
    </location>
</feature>
<organism evidence="5 6">
    <name type="scientific">Cavenderia fasciculata</name>
    <name type="common">Slime mold</name>
    <name type="synonym">Dictyostelium fasciculatum</name>
    <dbReference type="NCBI Taxonomy" id="261658"/>
    <lineage>
        <taxon>Eukaryota</taxon>
        <taxon>Amoebozoa</taxon>
        <taxon>Evosea</taxon>
        <taxon>Eumycetozoa</taxon>
        <taxon>Dictyostelia</taxon>
        <taxon>Acytosteliales</taxon>
        <taxon>Cavenderiaceae</taxon>
        <taxon>Cavenderia</taxon>
    </lineage>
</organism>
<dbReference type="PANTHER" id="PTHR10288">
    <property type="entry name" value="KH DOMAIN CONTAINING RNA BINDING PROTEIN"/>
    <property type="match status" value="1"/>
</dbReference>
<feature type="compositionally biased region" description="Basic and acidic residues" evidence="3">
    <location>
        <begin position="383"/>
        <end position="392"/>
    </location>
</feature>
<dbReference type="GeneID" id="14872858"/>
<dbReference type="EMBL" id="GL883010">
    <property type="protein sequence ID" value="EGG21486.1"/>
    <property type="molecule type" value="Genomic_DNA"/>
</dbReference>
<dbReference type="Proteomes" id="UP000007797">
    <property type="component" value="Unassembled WGS sequence"/>
</dbReference>
<dbReference type="InterPro" id="IPR036612">
    <property type="entry name" value="KH_dom_type_1_sf"/>
</dbReference>
<dbReference type="Gene3D" id="3.30.1370.10">
    <property type="entry name" value="K Homology domain, type 1"/>
    <property type="match status" value="2"/>
</dbReference>
<feature type="domain" description="K Homology" evidence="4">
    <location>
        <begin position="160"/>
        <end position="228"/>
    </location>
</feature>
<dbReference type="OMA" id="DNAMKYI"/>
<dbReference type="SUPFAM" id="SSF48403">
    <property type="entry name" value="Ankyrin repeat"/>
    <property type="match status" value="1"/>
</dbReference>
<evidence type="ECO:0000256" key="3">
    <source>
        <dbReference type="SAM" id="MobiDB-lite"/>
    </source>
</evidence>
<dbReference type="STRING" id="1054147.F4PSF6"/>
<dbReference type="InterPro" id="IPR004087">
    <property type="entry name" value="KH_dom"/>
</dbReference>
<feature type="compositionally biased region" description="Low complexity" evidence="3">
    <location>
        <begin position="393"/>
        <end position="423"/>
    </location>
</feature>
<keyword evidence="6" id="KW-1185">Reference proteome</keyword>
<feature type="domain" description="K Homology" evidence="4">
    <location>
        <begin position="243"/>
        <end position="314"/>
    </location>
</feature>
<gene>
    <name evidence="5" type="ORF">DFA_01372</name>
</gene>
<dbReference type="SMART" id="SM00322">
    <property type="entry name" value="KH"/>
    <property type="match status" value="2"/>
</dbReference>
<dbReference type="RefSeq" id="XP_004359336.1">
    <property type="nucleotide sequence ID" value="XM_004359279.1"/>
</dbReference>
<accession>F4PSF6</accession>
<reference evidence="6" key="1">
    <citation type="journal article" date="2011" name="Genome Res.">
        <title>Phylogeny-wide analysis of social amoeba genomes highlights ancient origins for complex intercellular communication.</title>
        <authorList>
            <person name="Heidel A.J."/>
            <person name="Lawal H.M."/>
            <person name="Felder M."/>
            <person name="Schilde C."/>
            <person name="Helps N.R."/>
            <person name="Tunggal B."/>
            <person name="Rivero F."/>
            <person name="John U."/>
            <person name="Schleicher M."/>
            <person name="Eichinger L."/>
            <person name="Platzer M."/>
            <person name="Noegel A.A."/>
            <person name="Schaap P."/>
            <person name="Gloeckner G."/>
        </authorList>
    </citation>
    <scope>NUCLEOTIDE SEQUENCE [LARGE SCALE GENOMIC DNA]</scope>
    <source>
        <strain evidence="6">SH3</strain>
    </source>
</reference>
<evidence type="ECO:0000313" key="5">
    <source>
        <dbReference type="EMBL" id="EGG21486.1"/>
    </source>
</evidence>
<dbReference type="Gene3D" id="1.25.40.20">
    <property type="entry name" value="Ankyrin repeat-containing domain"/>
    <property type="match status" value="1"/>
</dbReference>
<dbReference type="Pfam" id="PF00013">
    <property type="entry name" value="KH_1"/>
    <property type="match status" value="2"/>
</dbReference>
<dbReference type="AlphaFoldDB" id="F4PSF6"/>
<feature type="compositionally biased region" description="Polar residues" evidence="3">
    <location>
        <begin position="366"/>
        <end position="375"/>
    </location>
</feature>
<proteinExistence type="predicted"/>
<sequence length="423" mass="46876">MIASEEPPITSDDDQVDQTISTTTTATTTTQKSSPSLSSDKDIENGSLLKYAAESDDFEAVKRMIEKEKISPNQKDKFGDLPLHGAIVKGRARADPNIGNGVGSTSLHKLVTVASIRDQFDMIDCLIKAGADPTIKNVSGLIPEQLAIFSKIKEVLQGDQLVTVKVHVERVDHGKVIGKGGKKLNELRELTNTQINIPGIKDTDHRIEIKGRKDDVEIARQRILEMIKPKEPKKKMVEAEPEGDEITLLKVPNIAKENHRLIIGSGGSTIKRLREEFKVKITIPPPDSANTAVEIQGDIDNVTKAMQEINKIIKNTKEKKDKDNNHNNNNTKDKDSNGHHHHRESKDNNNNNNRDKNRSNNNNNNGAIKSNGSRTNGNGNGGFKKEEKKKNESNNQEQQEQQQKQQEQTPVVVSSEAVEVNSN</sequence>